<dbReference type="Pfam" id="PF11863">
    <property type="entry name" value="DUF3383"/>
    <property type="match status" value="1"/>
</dbReference>
<accession>A0ABU5NHN8</accession>
<protein>
    <submittedName>
        <fullName evidence="1">DUF3383 family protein</fullName>
    </submittedName>
</protein>
<organism evidence="1 2">
    <name type="scientific">Lysinibacillus irui</name>
    <dbReference type="NCBI Taxonomy" id="2998077"/>
    <lineage>
        <taxon>Bacteria</taxon>
        <taxon>Bacillati</taxon>
        <taxon>Bacillota</taxon>
        <taxon>Bacilli</taxon>
        <taxon>Bacillales</taxon>
        <taxon>Bacillaceae</taxon>
        <taxon>Lysinibacillus</taxon>
    </lineage>
</organism>
<dbReference type="RefSeq" id="WP_322610738.1">
    <property type="nucleotide sequence ID" value="NZ_JAXLNX010000005.1"/>
</dbReference>
<evidence type="ECO:0000313" key="1">
    <source>
        <dbReference type="EMBL" id="MEA0975539.1"/>
    </source>
</evidence>
<dbReference type="Proteomes" id="UP001289615">
    <property type="component" value="Unassembled WGS sequence"/>
</dbReference>
<keyword evidence="2" id="KW-1185">Reference proteome</keyword>
<comment type="caution">
    <text evidence="1">The sequence shown here is derived from an EMBL/GenBank/DDBJ whole genome shotgun (WGS) entry which is preliminary data.</text>
</comment>
<reference evidence="1 2" key="1">
    <citation type="submission" date="2023-12" db="EMBL/GenBank/DDBJ databases">
        <title>Genome comparison identifies genes involved in endophytic behavior of Lysinibacillus irui and provides insights into its role as a plant-growth promoting bacterium.</title>
        <authorList>
            <person name="Hilario S."/>
            <person name="Matos I."/>
            <person name="Goncalves M.F.M."/>
            <person name="Pardo C.A."/>
            <person name="Santos M.J."/>
        </authorList>
    </citation>
    <scope>NUCLEOTIDE SEQUENCE [LARGE SCALE GENOMIC DNA]</scope>
    <source>
        <strain evidence="1 2">B3</strain>
    </source>
</reference>
<evidence type="ECO:0000313" key="2">
    <source>
        <dbReference type="Proteomes" id="UP001289615"/>
    </source>
</evidence>
<dbReference type="InterPro" id="IPR021808">
    <property type="entry name" value="DUF3383"/>
</dbReference>
<name>A0ABU5NHN8_9BACI</name>
<gene>
    <name evidence="1" type="ORF">U6C28_04445</name>
</gene>
<dbReference type="EMBL" id="JAXUIA010000002">
    <property type="protein sequence ID" value="MEA0975539.1"/>
    <property type="molecule type" value="Genomic_DNA"/>
</dbReference>
<proteinExistence type="predicted"/>
<sequence>MSRFVTVNITRETKPVSEKGFGLPLMLATSKELDFKIYTDISEVAANFAETTREYKLASRMFGQSPKIAELACYGTSYVSEADDVTALTSTLNELVQINNEFFYLVCPENGDKEIKALAEWISTQEKFYGVTTQNVALVDELKGMYENTFLSVHDDPDAFHAEGLIAQSAPKEIGSYTWTFKQINGVRAAQLTNAELNAVLNNNATTCINEMGILLNASGKVLSGDSIDVVQSDYYLRARLREDVFRKLAMVEKIPYTNEGIAQIVDVMDSRFKSAFRQGIIATNDAGEPDYTITYPLRSEIPKNTIAERILPDIKFRLVISGAIEKVEINGVLTL</sequence>